<dbReference type="GO" id="GO:0006824">
    <property type="term" value="P:cobalt ion transport"/>
    <property type="evidence" value="ECO:0007669"/>
    <property type="project" value="InterPro"/>
</dbReference>
<gene>
    <name evidence="8" type="primary">ecfT</name>
    <name evidence="8" type="ORF">AW10_03521</name>
</gene>
<dbReference type="GO" id="GO:0043190">
    <property type="term" value="C:ATP-binding cassette (ABC) transporter complex"/>
    <property type="evidence" value="ECO:0007669"/>
    <property type="project" value="InterPro"/>
</dbReference>
<evidence type="ECO:0000313" key="8">
    <source>
        <dbReference type="EMBL" id="EXI77778.1"/>
    </source>
</evidence>
<evidence type="ECO:0000256" key="5">
    <source>
        <dbReference type="ARBA" id="ARBA00022989"/>
    </source>
</evidence>
<organism evidence="8 9">
    <name type="scientific">Candidatus Accumulibacter appositus</name>
    <dbReference type="NCBI Taxonomy" id="1454003"/>
    <lineage>
        <taxon>Bacteria</taxon>
        <taxon>Pseudomonadati</taxon>
        <taxon>Pseudomonadota</taxon>
        <taxon>Betaproteobacteria</taxon>
        <taxon>Candidatus Accumulibacter</taxon>
    </lineage>
</organism>
<dbReference type="EMBL" id="JEMX01000089">
    <property type="protein sequence ID" value="EXI77778.1"/>
    <property type="molecule type" value="Genomic_DNA"/>
</dbReference>
<name>A0A011N5B9_9PROT</name>
<feature type="transmembrane region" description="Helical" evidence="7">
    <location>
        <begin position="238"/>
        <end position="254"/>
    </location>
</feature>
<comment type="similarity">
    <text evidence="2">Belongs to the CbiQ family.</text>
</comment>
<reference evidence="8 9" key="1">
    <citation type="submission" date="2014-02" db="EMBL/GenBank/DDBJ databases">
        <title>Expanding our view of genomic diversity in Candidatus Accumulibacter clades.</title>
        <authorList>
            <person name="Skennerton C.T."/>
            <person name="Barr J.J."/>
            <person name="Slater F.R."/>
            <person name="Bond P.L."/>
            <person name="Tyson G.W."/>
        </authorList>
    </citation>
    <scope>NUCLEOTIDE SEQUENCE [LARGE SCALE GENOMIC DNA]</scope>
    <source>
        <strain evidence="9">BA-92</strain>
    </source>
</reference>
<keyword evidence="3" id="KW-1003">Cell membrane</keyword>
<evidence type="ECO:0000256" key="7">
    <source>
        <dbReference type="SAM" id="Phobius"/>
    </source>
</evidence>
<dbReference type="InterPro" id="IPR051611">
    <property type="entry name" value="ECF_transporter_component"/>
</dbReference>
<evidence type="ECO:0000256" key="6">
    <source>
        <dbReference type="ARBA" id="ARBA00023136"/>
    </source>
</evidence>
<dbReference type="NCBIfam" id="TIGR02454">
    <property type="entry name" value="ECF_T_CbiQ"/>
    <property type="match status" value="1"/>
</dbReference>
<keyword evidence="4 7" id="KW-0812">Transmembrane</keyword>
<comment type="subcellular location">
    <subcellularLocation>
        <location evidence="1">Cell membrane</location>
        <topology evidence="1">Multi-pass membrane protein</topology>
    </subcellularLocation>
</comment>
<dbReference type="Proteomes" id="UP000021816">
    <property type="component" value="Unassembled WGS sequence"/>
</dbReference>
<proteinExistence type="inferred from homology"/>
<dbReference type="PANTHER" id="PTHR34857">
    <property type="entry name" value="SLL0384 PROTEIN"/>
    <property type="match status" value="1"/>
</dbReference>
<dbReference type="PANTHER" id="PTHR34857:SF2">
    <property type="entry name" value="SLL0384 PROTEIN"/>
    <property type="match status" value="1"/>
</dbReference>
<feature type="transmembrane region" description="Helical" evidence="7">
    <location>
        <begin position="79"/>
        <end position="96"/>
    </location>
</feature>
<feature type="transmembrane region" description="Helical" evidence="7">
    <location>
        <begin position="131"/>
        <end position="150"/>
    </location>
</feature>
<comment type="caution">
    <text evidence="8">The sequence shown here is derived from an EMBL/GenBank/DDBJ whole genome shotgun (WGS) entry which is preliminary data.</text>
</comment>
<dbReference type="InterPro" id="IPR012809">
    <property type="entry name" value="ECF_CbiQ"/>
</dbReference>
<feature type="transmembrane region" description="Helical" evidence="7">
    <location>
        <begin position="102"/>
        <end position="124"/>
    </location>
</feature>
<protein>
    <submittedName>
        <fullName evidence="8">Energy-coupling factor transporter transmembrane protein EcfT</fullName>
    </submittedName>
</protein>
<evidence type="ECO:0000256" key="1">
    <source>
        <dbReference type="ARBA" id="ARBA00004651"/>
    </source>
</evidence>
<evidence type="ECO:0000313" key="9">
    <source>
        <dbReference type="Proteomes" id="UP000021816"/>
    </source>
</evidence>
<dbReference type="InterPro" id="IPR003339">
    <property type="entry name" value="ABC/ECF_trnsptr_transmembrane"/>
</dbReference>
<evidence type="ECO:0000256" key="3">
    <source>
        <dbReference type="ARBA" id="ARBA00022475"/>
    </source>
</evidence>
<keyword evidence="6 7" id="KW-0472">Membrane</keyword>
<evidence type="ECO:0000256" key="2">
    <source>
        <dbReference type="ARBA" id="ARBA00008564"/>
    </source>
</evidence>
<sequence>MPSIELLASNFRRLDQLALADTVIHRLDPRAKVVVVLAFVVTVASFERYAVSALMPLFVFPIVLAALGKLPTGYLAKNVALAIPFALMIGLFNPLFDRELMFQLGALSLSGGWISCASIVLRALLTLSAALILLAVTGFSGVCGALEGLGLPRVLVMQLQLVYRYIFVLLDDGARSARALTLRSSGKRPRLRTVASLIGLLLLRSWQRADQVYTAMLARAYSGEVHSRKTSRFGTRELLFVVGWLAAFCVLRWYDVAQLLGLLVAQGFS</sequence>
<dbReference type="PATRIC" id="fig|1454003.3.peg.3576"/>
<keyword evidence="5 7" id="KW-1133">Transmembrane helix</keyword>
<accession>A0A011N5B9</accession>
<dbReference type="AlphaFoldDB" id="A0A011N5B9"/>
<dbReference type="STRING" id="1454003.AW10_03521"/>
<dbReference type="CDD" id="cd16914">
    <property type="entry name" value="EcfT"/>
    <property type="match status" value="1"/>
</dbReference>
<dbReference type="Pfam" id="PF02361">
    <property type="entry name" value="CbiQ"/>
    <property type="match status" value="1"/>
</dbReference>
<evidence type="ECO:0000256" key="4">
    <source>
        <dbReference type="ARBA" id="ARBA00022692"/>
    </source>
</evidence>